<sequence>MLSALETISTPGELLIHTPITVSILEMVRLFTSPEEEGRNWEPGLSLIFLLSSGPSHRADLCQTCNHQENSNGVVCSCLDCFLAGGALYRFEYSVSSALFLAKARGGTCTLAEADPPETVVHRATYLLENGFGCYNIFKNNCEDFAIYCKTGLLVIDRNPIGRSGQAASILGAPFAAIFSSPLRFLTTDITGMTVVAIGMYCLSRYAADIGVRRDVSKIAVDDLTVKLGLNAQVIPTTGTV</sequence>
<dbReference type="Pfam" id="PF04970">
    <property type="entry name" value="LRAT"/>
    <property type="match status" value="1"/>
</dbReference>
<dbReference type="PROSITE" id="PS51934">
    <property type="entry name" value="LRAT"/>
    <property type="match status" value="1"/>
</dbReference>
<dbReference type="Gene3D" id="3.90.1720.10">
    <property type="entry name" value="endopeptidase domain like (from Nostoc punctiforme)"/>
    <property type="match status" value="1"/>
</dbReference>
<reference evidence="2" key="1">
    <citation type="journal article" date="2008" name="BMC Genomics">
        <title>A conifer genomics resource of 200,000 spruce (Picea spp.) ESTs and 6,464 high-quality, sequence-finished full-length cDNAs for Sitka spruce (Picea sitchensis).</title>
        <authorList>
            <person name="Ralph S.G."/>
            <person name="Chun H.J."/>
            <person name="Kolosova N."/>
            <person name="Cooper D."/>
            <person name="Oddy C."/>
            <person name="Ritland C.E."/>
            <person name="Kirkpatrick R."/>
            <person name="Moore R."/>
            <person name="Barber S."/>
            <person name="Holt R.A."/>
            <person name="Jones S.J."/>
            <person name="Marra M.A."/>
            <person name="Douglas C.J."/>
            <person name="Ritland K."/>
            <person name="Bohlmann J."/>
        </authorList>
    </citation>
    <scope>NUCLEOTIDE SEQUENCE</scope>
    <source>
        <tissue evidence="2">Bark</tissue>
    </source>
</reference>
<dbReference type="EMBL" id="EF081778">
    <property type="protein sequence ID" value="ABK21159.1"/>
    <property type="molecule type" value="mRNA"/>
</dbReference>
<accession>A9NKJ8</accession>
<evidence type="ECO:0000313" key="2">
    <source>
        <dbReference type="EMBL" id="ABK21159.1"/>
    </source>
</evidence>
<proteinExistence type="evidence at transcript level"/>
<evidence type="ECO:0000259" key="1">
    <source>
        <dbReference type="PROSITE" id="PS51934"/>
    </source>
</evidence>
<protein>
    <recommendedName>
        <fullName evidence="1">LRAT domain-containing protein</fullName>
    </recommendedName>
</protein>
<dbReference type="PANTHER" id="PTHR46137">
    <property type="entry name" value="OS05G0310600 PROTEIN"/>
    <property type="match status" value="1"/>
</dbReference>
<dbReference type="InterPro" id="IPR007053">
    <property type="entry name" value="LRAT_dom"/>
</dbReference>
<name>A9NKJ8_PICSI</name>
<dbReference type="PANTHER" id="PTHR46137:SF4">
    <property type="entry name" value="PROTEIN LEAD-SENSITIVE 1"/>
    <property type="match status" value="1"/>
</dbReference>
<organism evidence="2">
    <name type="scientific">Picea sitchensis</name>
    <name type="common">Sitka spruce</name>
    <name type="synonym">Pinus sitchensis</name>
    <dbReference type="NCBI Taxonomy" id="3332"/>
    <lineage>
        <taxon>Eukaryota</taxon>
        <taxon>Viridiplantae</taxon>
        <taxon>Streptophyta</taxon>
        <taxon>Embryophyta</taxon>
        <taxon>Tracheophyta</taxon>
        <taxon>Spermatophyta</taxon>
        <taxon>Pinopsida</taxon>
        <taxon>Pinidae</taxon>
        <taxon>Conifers I</taxon>
        <taxon>Pinales</taxon>
        <taxon>Pinaceae</taxon>
        <taxon>Picea</taxon>
    </lineage>
</organism>
<dbReference type="AlphaFoldDB" id="A9NKJ8"/>
<feature type="domain" description="LRAT" evidence="1">
    <location>
        <begin position="7"/>
        <end position="158"/>
    </location>
</feature>